<feature type="domain" description="EF-hand" evidence="2">
    <location>
        <begin position="67"/>
        <end position="103"/>
    </location>
</feature>
<gene>
    <name evidence="3" type="ORF">GCM10007854_00750</name>
</gene>
<organism evidence="3 4">
    <name type="scientific">Algimonas porphyrae</name>
    <dbReference type="NCBI Taxonomy" id="1128113"/>
    <lineage>
        <taxon>Bacteria</taxon>
        <taxon>Pseudomonadati</taxon>
        <taxon>Pseudomonadota</taxon>
        <taxon>Alphaproteobacteria</taxon>
        <taxon>Maricaulales</taxon>
        <taxon>Robiginitomaculaceae</taxon>
        <taxon>Algimonas</taxon>
    </lineage>
</organism>
<comment type="caution">
    <text evidence="3">The sequence shown here is derived from an EMBL/GenBank/DDBJ whole genome shotgun (WGS) entry which is preliminary data.</text>
</comment>
<evidence type="ECO:0000256" key="1">
    <source>
        <dbReference type="SAM" id="SignalP"/>
    </source>
</evidence>
<protein>
    <recommendedName>
        <fullName evidence="2">EF-hand domain-containing protein</fullName>
    </recommendedName>
</protein>
<dbReference type="RefSeq" id="WP_284368880.1">
    <property type="nucleotide sequence ID" value="NZ_BSNJ01000001.1"/>
</dbReference>
<dbReference type="PROSITE" id="PS50222">
    <property type="entry name" value="EF_HAND_2"/>
    <property type="match status" value="1"/>
</dbReference>
<evidence type="ECO:0000313" key="4">
    <source>
        <dbReference type="Proteomes" id="UP001161390"/>
    </source>
</evidence>
<feature type="chain" id="PRO_5045513886" description="EF-hand domain-containing protein" evidence="1">
    <location>
        <begin position="21"/>
        <end position="113"/>
    </location>
</feature>
<name>A0ABQ5UWN4_9PROT</name>
<accession>A0ABQ5UWN4</accession>
<evidence type="ECO:0000313" key="3">
    <source>
        <dbReference type="EMBL" id="GLQ19120.1"/>
    </source>
</evidence>
<reference evidence="3" key="2">
    <citation type="submission" date="2023-01" db="EMBL/GenBank/DDBJ databases">
        <title>Draft genome sequence of Algimonas porphyrae strain NBRC 108216.</title>
        <authorList>
            <person name="Sun Q."/>
            <person name="Mori K."/>
        </authorList>
    </citation>
    <scope>NUCLEOTIDE SEQUENCE</scope>
    <source>
        <strain evidence="3">NBRC 108216</strain>
    </source>
</reference>
<sequence length="113" mass="12255">MTNLRLILLLSATAALSACASVDLPSLEFMGQSDFSDEIKALDPDYPSLDETPDLPAGVRSGAEWDQDAREMEALFDAFDAPEDGEAMTEDEFNAAFDAAQTEAKAYQRDDPS</sequence>
<dbReference type="EMBL" id="BSNJ01000001">
    <property type="protein sequence ID" value="GLQ19120.1"/>
    <property type="molecule type" value="Genomic_DNA"/>
</dbReference>
<proteinExistence type="predicted"/>
<keyword evidence="1" id="KW-0732">Signal</keyword>
<reference evidence="3" key="1">
    <citation type="journal article" date="2014" name="Int. J. Syst. Evol. Microbiol.">
        <title>Complete genome of a new Firmicutes species belonging to the dominant human colonic microbiota ('Ruminococcus bicirculans') reveals two chromosomes and a selective capacity to utilize plant glucans.</title>
        <authorList>
            <consortium name="NISC Comparative Sequencing Program"/>
            <person name="Wegmann U."/>
            <person name="Louis P."/>
            <person name="Goesmann A."/>
            <person name="Henrissat B."/>
            <person name="Duncan S.H."/>
            <person name="Flint H.J."/>
        </authorList>
    </citation>
    <scope>NUCLEOTIDE SEQUENCE</scope>
    <source>
        <strain evidence="3">NBRC 108216</strain>
    </source>
</reference>
<keyword evidence="4" id="KW-1185">Reference proteome</keyword>
<feature type="signal peptide" evidence="1">
    <location>
        <begin position="1"/>
        <end position="20"/>
    </location>
</feature>
<evidence type="ECO:0000259" key="2">
    <source>
        <dbReference type="PROSITE" id="PS50222"/>
    </source>
</evidence>
<dbReference type="Proteomes" id="UP001161390">
    <property type="component" value="Unassembled WGS sequence"/>
</dbReference>
<dbReference type="InterPro" id="IPR002048">
    <property type="entry name" value="EF_hand_dom"/>
</dbReference>
<dbReference type="PROSITE" id="PS51257">
    <property type="entry name" value="PROKAR_LIPOPROTEIN"/>
    <property type="match status" value="1"/>
</dbReference>